<proteinExistence type="predicted"/>
<organism evidence="1 2">
    <name type="scientific">Mycobacterium colombiense</name>
    <dbReference type="NCBI Taxonomy" id="339268"/>
    <lineage>
        <taxon>Bacteria</taxon>
        <taxon>Bacillati</taxon>
        <taxon>Actinomycetota</taxon>
        <taxon>Actinomycetes</taxon>
        <taxon>Mycobacteriales</taxon>
        <taxon>Mycobacteriaceae</taxon>
        <taxon>Mycobacterium</taxon>
        <taxon>Mycobacterium avium complex (MAC)</taxon>
    </lineage>
</organism>
<gene>
    <name evidence="1" type="ORF">A5708_01855</name>
</gene>
<evidence type="ECO:0000313" key="2">
    <source>
        <dbReference type="Proteomes" id="UP000091846"/>
    </source>
</evidence>
<evidence type="ECO:0000313" key="1">
    <source>
        <dbReference type="EMBL" id="OBI44313.1"/>
    </source>
</evidence>
<dbReference type="OrthoDB" id="4734544at2"/>
<dbReference type="Proteomes" id="UP000091846">
    <property type="component" value="Unassembled WGS sequence"/>
</dbReference>
<protein>
    <submittedName>
        <fullName evidence="1">Uncharacterized protein</fullName>
    </submittedName>
</protein>
<dbReference type="RefSeq" id="WP_065027748.1">
    <property type="nucleotide sequence ID" value="NZ_LZKI01000046.1"/>
</dbReference>
<dbReference type="AlphaFoldDB" id="A0A1A2Z3S4"/>
<sequence>MTTHTCMGCGLETRYSYWRNCTGCGLDTRCSYDADRPDRYQQAALAFEVPARIVSLSEKHPTAAMALLVPGSLIAMAAVAAYPLVFVPVLILLALAMVASVRYEDARTPPK</sequence>
<reference evidence="1 2" key="1">
    <citation type="submission" date="2016-06" db="EMBL/GenBank/DDBJ databases">
        <authorList>
            <person name="Kjaerup R.B."/>
            <person name="Dalgaard T.S."/>
            <person name="Juul-Madsen H.R."/>
        </authorList>
    </citation>
    <scope>NUCLEOTIDE SEQUENCE [LARGE SCALE GENOMIC DNA]</scope>
    <source>
        <strain evidence="1 2">E1334</strain>
    </source>
</reference>
<name>A0A1A2Z3S4_9MYCO</name>
<comment type="caution">
    <text evidence="1">The sequence shown here is derived from an EMBL/GenBank/DDBJ whole genome shotgun (WGS) entry which is preliminary data.</text>
</comment>
<accession>A0A1A2Z3S4</accession>
<dbReference type="EMBL" id="LZKI01000046">
    <property type="protein sequence ID" value="OBI44313.1"/>
    <property type="molecule type" value="Genomic_DNA"/>
</dbReference>